<dbReference type="RefSeq" id="WP_004368296.1">
    <property type="nucleotide sequence ID" value="NZ_GL833116.1"/>
</dbReference>
<feature type="compositionally biased region" description="Basic and acidic residues" evidence="1">
    <location>
        <begin position="168"/>
        <end position="178"/>
    </location>
</feature>
<name>E7RPF9_9BACT</name>
<organism evidence="2 3">
    <name type="scientific">Hoylesella oralis ATCC 33269</name>
    <dbReference type="NCBI Taxonomy" id="873533"/>
    <lineage>
        <taxon>Bacteria</taxon>
        <taxon>Pseudomonadati</taxon>
        <taxon>Bacteroidota</taxon>
        <taxon>Bacteroidia</taxon>
        <taxon>Bacteroidales</taxon>
        <taxon>Prevotellaceae</taxon>
        <taxon>Hoylesella</taxon>
    </lineage>
</organism>
<feature type="region of interest" description="Disordered" evidence="1">
    <location>
        <begin position="162"/>
        <end position="191"/>
    </location>
</feature>
<reference evidence="2" key="1">
    <citation type="submission" date="2011-01" db="EMBL/GenBank/DDBJ databases">
        <authorList>
            <person name="Muzny D."/>
            <person name="Qin X."/>
            <person name="Buhay C."/>
            <person name="Dugan-Rocha S."/>
            <person name="Ding Y."/>
            <person name="Chen G."/>
            <person name="Hawes A."/>
            <person name="Holder M."/>
            <person name="Jhangiani S."/>
            <person name="Johnson A."/>
            <person name="Khan Z."/>
            <person name="Li Z."/>
            <person name="Liu W."/>
            <person name="Liu X."/>
            <person name="Perez L."/>
            <person name="Shen H."/>
            <person name="Wang Q."/>
            <person name="Watt J."/>
            <person name="Xi L."/>
            <person name="Xin Y."/>
            <person name="Zhou J."/>
            <person name="Deng J."/>
            <person name="Jiang H."/>
            <person name="Liu Y."/>
            <person name="Qu J."/>
            <person name="Song X.-Z."/>
            <person name="Zhang L."/>
            <person name="Villasana D."/>
            <person name="Johnson A."/>
            <person name="Liu J."/>
            <person name="Liyanage D."/>
            <person name="Lorensuhewa L."/>
            <person name="Robinson T."/>
            <person name="Song A."/>
            <person name="Song B.-B."/>
            <person name="Dinh H."/>
            <person name="Thornton R."/>
            <person name="Coyle M."/>
            <person name="Francisco L."/>
            <person name="Jackson L."/>
            <person name="Javaid M."/>
            <person name="Korchina V."/>
            <person name="Kovar C."/>
            <person name="Mata R."/>
            <person name="Mathew T."/>
            <person name="Ngo R."/>
            <person name="Nguyen L."/>
            <person name="Nguyen N."/>
            <person name="Okwuonu G."/>
            <person name="Ongeri F."/>
            <person name="Pham C."/>
            <person name="Simmons D."/>
            <person name="Wilczek-Boney K."/>
            <person name="Hale W."/>
            <person name="Jakkamsetti A."/>
            <person name="Pham P."/>
            <person name="Ruth R."/>
            <person name="San Lucas F."/>
            <person name="Warren J."/>
            <person name="Zhang J."/>
            <person name="Zhao Z."/>
            <person name="Zhou C."/>
            <person name="Zhu D."/>
            <person name="Lee S."/>
            <person name="Bess C."/>
            <person name="Blankenburg K."/>
            <person name="Forbes L."/>
            <person name="Fu Q."/>
            <person name="Gubbala S."/>
            <person name="Hirani K."/>
            <person name="Jayaseelan J.C."/>
            <person name="Lara F."/>
            <person name="Munidasa M."/>
            <person name="Palculict T."/>
            <person name="Patil S."/>
            <person name="Pu L.-L."/>
            <person name="Saada N."/>
            <person name="Tang L."/>
            <person name="Weissenberger G."/>
            <person name="Zhu Y."/>
            <person name="Hemphill L."/>
            <person name="Shang Y."/>
            <person name="Youmans B."/>
            <person name="Ayvaz T."/>
            <person name="Ross M."/>
            <person name="Santibanez J."/>
            <person name="Aqrawi P."/>
            <person name="Gross S."/>
            <person name="Joshi V."/>
            <person name="Fowler G."/>
            <person name="Nazareth L."/>
            <person name="Reid J."/>
            <person name="Worley K."/>
            <person name="Petrosino J."/>
            <person name="Highlander S."/>
            <person name="Gibbs R."/>
        </authorList>
    </citation>
    <scope>NUCLEOTIDE SEQUENCE [LARGE SCALE GENOMIC DNA]</scope>
    <source>
        <strain evidence="2">ATCC 33269</strain>
    </source>
</reference>
<comment type="caution">
    <text evidence="2">The sequence shown here is derived from an EMBL/GenBank/DDBJ whole genome shotgun (WGS) entry which is preliminary data.</text>
</comment>
<protein>
    <submittedName>
        <fullName evidence="2">Uncharacterized protein</fullName>
    </submittedName>
</protein>
<dbReference type="Proteomes" id="UP000005580">
    <property type="component" value="Unassembled WGS sequence"/>
</dbReference>
<dbReference type="EMBL" id="AEPE02000003">
    <property type="protein sequence ID" value="EFZ37602.1"/>
    <property type="molecule type" value="Genomic_DNA"/>
</dbReference>
<dbReference type="STRING" id="28134.SAMN05444288_1879"/>
<evidence type="ECO:0000313" key="2">
    <source>
        <dbReference type="EMBL" id="EFZ37602.1"/>
    </source>
</evidence>
<gene>
    <name evidence="2" type="ORF">HMPREF0663_11060</name>
</gene>
<evidence type="ECO:0000313" key="3">
    <source>
        <dbReference type="Proteomes" id="UP000005580"/>
    </source>
</evidence>
<keyword evidence="3" id="KW-1185">Reference proteome</keyword>
<sequence length="274" mass="30560">MEIKCPKCRFRYDTKAPLGMSEIACVCPRCGTPFTYILPKDEALQAKHTEDVSAMLHDEETLRDGREPVATAVTAHKGNEIHDEIAGYNADVRSGYRNESAKERQHVAPPPLLHVPSGHNRGCLKGFLLVLVSMVFAIILAFNTCKSSGGIDEIQTEHVVQSSSVGFSERDESRRIEEDSAGSSDGYEEVHPEPIPDWIQGRWIYDTSYGRIVLTIKGKYISETLDGKTSNGTFYYQQGKLHCDFKDSTETIYLVDEAAKQIDAGDGMYMTKQK</sequence>
<proteinExistence type="predicted"/>
<evidence type="ECO:0000256" key="1">
    <source>
        <dbReference type="SAM" id="MobiDB-lite"/>
    </source>
</evidence>
<dbReference type="AlphaFoldDB" id="E7RPF9"/>
<accession>E7RPF9</accession>
<dbReference type="HOGENOM" id="CLU_1015103_0_0_10"/>